<evidence type="ECO:0000313" key="9">
    <source>
        <dbReference type="Proteomes" id="UP001208131"/>
    </source>
</evidence>
<dbReference type="Pfam" id="PF00160">
    <property type="entry name" value="Pro_isomerase"/>
    <property type="match status" value="1"/>
</dbReference>
<comment type="function">
    <text evidence="1">PPIases accelerate the folding of proteins. It catalyzes the cis-trans isomerization of proline imidic peptide bonds in oligopeptides.</text>
</comment>
<evidence type="ECO:0000256" key="2">
    <source>
        <dbReference type="ARBA" id="ARBA00013194"/>
    </source>
</evidence>
<dbReference type="EC" id="5.2.1.8" evidence="2"/>
<keyword evidence="6" id="KW-0812">Transmembrane</keyword>
<dbReference type="PANTHER" id="PTHR45625">
    <property type="entry name" value="PEPTIDYL-PROLYL CIS-TRANS ISOMERASE-RELATED"/>
    <property type="match status" value="1"/>
</dbReference>
<evidence type="ECO:0000313" key="8">
    <source>
        <dbReference type="EMBL" id="MCU6704616.1"/>
    </source>
</evidence>
<dbReference type="InterPro" id="IPR002130">
    <property type="entry name" value="Cyclophilin-type_PPIase_dom"/>
</dbReference>
<keyword evidence="4 8" id="KW-0413">Isomerase</keyword>
<accession>A0AAE3IGG1</accession>
<dbReference type="SUPFAM" id="SSF50891">
    <property type="entry name" value="Cyclophilin-like"/>
    <property type="match status" value="1"/>
</dbReference>
<name>A0AAE3IGG1_9FIRM</name>
<dbReference type="RefSeq" id="WP_022287052.1">
    <property type="nucleotide sequence ID" value="NZ_JAOQJZ010000001.1"/>
</dbReference>
<dbReference type="PANTHER" id="PTHR45625:SF4">
    <property type="entry name" value="PEPTIDYLPROLYL ISOMERASE DOMAIN AND WD REPEAT-CONTAINING PROTEIN 1"/>
    <property type="match status" value="1"/>
</dbReference>
<proteinExistence type="predicted"/>
<evidence type="ECO:0000256" key="1">
    <source>
        <dbReference type="ARBA" id="ARBA00002388"/>
    </source>
</evidence>
<evidence type="ECO:0000256" key="4">
    <source>
        <dbReference type="ARBA" id="ARBA00023235"/>
    </source>
</evidence>
<evidence type="ECO:0000256" key="3">
    <source>
        <dbReference type="ARBA" id="ARBA00023110"/>
    </source>
</evidence>
<dbReference type="InterPro" id="IPR044666">
    <property type="entry name" value="Cyclophilin_A-like"/>
</dbReference>
<comment type="caution">
    <text evidence="8">The sequence shown here is derived from an EMBL/GenBank/DDBJ whole genome shotgun (WGS) entry which is preliminary data.</text>
</comment>
<dbReference type="GO" id="GO:0003755">
    <property type="term" value="F:peptidyl-prolyl cis-trans isomerase activity"/>
    <property type="evidence" value="ECO:0007669"/>
    <property type="project" value="UniProtKB-KW"/>
</dbReference>
<evidence type="ECO:0000256" key="5">
    <source>
        <dbReference type="SAM" id="MobiDB-lite"/>
    </source>
</evidence>
<dbReference type="AlphaFoldDB" id="A0AAE3IGG1"/>
<keyword evidence="6" id="KW-1133">Transmembrane helix</keyword>
<feature type="region of interest" description="Disordered" evidence="5">
    <location>
        <begin position="267"/>
        <end position="293"/>
    </location>
</feature>
<dbReference type="InterPro" id="IPR029000">
    <property type="entry name" value="Cyclophilin-like_dom_sf"/>
</dbReference>
<dbReference type="Gene3D" id="2.40.100.10">
    <property type="entry name" value="Cyclophilin-like"/>
    <property type="match status" value="1"/>
</dbReference>
<keyword evidence="9" id="KW-1185">Reference proteome</keyword>
<protein>
    <recommendedName>
        <fullName evidence="2">peptidylprolyl isomerase</fullName>
        <ecNumber evidence="2">5.2.1.8</ecNumber>
    </recommendedName>
</protein>
<reference evidence="8 9" key="1">
    <citation type="journal article" date="2021" name="ISME Commun">
        <title>Automated analysis of genomic sequences facilitates high-throughput and comprehensive description of bacteria.</title>
        <authorList>
            <person name="Hitch T.C.A."/>
        </authorList>
    </citation>
    <scope>NUCLEOTIDE SEQUENCE [LARGE SCALE GENOMIC DNA]</scope>
    <source>
        <strain evidence="8 9">Sanger_31</strain>
    </source>
</reference>
<sequence>MSKNKQDLGPYRRKQFQTYFQFSLIAICFVIIFVLFYACTGSSKNDIDYTDAKVIQMDEPADDSPVVVFETNKGTFKAVLFPDEAPNYCKFFTGLVEKGYYDGTYVSMVQDGVYFIGGTKQADGQTTSDTDTTTIEAEYSKNLWPLKGALCAYTQEQGHLFSKKKVSNSYLLFVDNYDLTEEEQAELDSKLADSNNIPEDITDAFEKYGGVLNFSQQYTVFGQVYDGLDIYDEICGTDVADSETLKPREDIQFTKVYMSTYGENKNSNAFAGSADSSEVSESAVDSADTSSEM</sequence>
<feature type="domain" description="PPIase cyclophilin-type" evidence="7">
    <location>
        <begin position="66"/>
        <end position="258"/>
    </location>
</feature>
<organism evidence="8 9">
    <name type="scientific">Hominimerdicola aceti</name>
    <dbReference type="NCBI Taxonomy" id="2981726"/>
    <lineage>
        <taxon>Bacteria</taxon>
        <taxon>Bacillati</taxon>
        <taxon>Bacillota</taxon>
        <taxon>Clostridia</taxon>
        <taxon>Eubacteriales</taxon>
        <taxon>Oscillospiraceae</taxon>
        <taxon>Hominimerdicola</taxon>
    </lineage>
</organism>
<dbReference type="PROSITE" id="PS50072">
    <property type="entry name" value="CSA_PPIASE_2"/>
    <property type="match status" value="1"/>
</dbReference>
<dbReference type="Proteomes" id="UP001208131">
    <property type="component" value="Unassembled WGS sequence"/>
</dbReference>
<feature type="transmembrane region" description="Helical" evidence="6">
    <location>
        <begin position="20"/>
        <end position="38"/>
    </location>
</feature>
<gene>
    <name evidence="8" type="ORF">OCV57_01580</name>
</gene>
<evidence type="ECO:0000256" key="6">
    <source>
        <dbReference type="SAM" id="Phobius"/>
    </source>
</evidence>
<evidence type="ECO:0000259" key="7">
    <source>
        <dbReference type="PROSITE" id="PS50072"/>
    </source>
</evidence>
<keyword evidence="6" id="KW-0472">Membrane</keyword>
<feature type="compositionally biased region" description="Low complexity" evidence="5">
    <location>
        <begin position="273"/>
        <end position="293"/>
    </location>
</feature>
<keyword evidence="3" id="KW-0697">Rotamase</keyword>
<dbReference type="EMBL" id="JAOQJZ010000001">
    <property type="protein sequence ID" value="MCU6704616.1"/>
    <property type="molecule type" value="Genomic_DNA"/>
</dbReference>